<evidence type="ECO:0000256" key="1">
    <source>
        <dbReference type="SAM" id="MobiDB-lite"/>
    </source>
</evidence>
<proteinExistence type="predicted"/>
<reference evidence="2 3" key="1">
    <citation type="journal article" date="2019" name="Sci. Rep.">
        <title>Orb-weaving spider Araneus ventricosus genome elucidates the spidroin gene catalogue.</title>
        <authorList>
            <person name="Kono N."/>
            <person name="Nakamura H."/>
            <person name="Ohtoshi R."/>
            <person name="Moran D.A.P."/>
            <person name="Shinohara A."/>
            <person name="Yoshida Y."/>
            <person name="Fujiwara M."/>
            <person name="Mori M."/>
            <person name="Tomita M."/>
            <person name="Arakawa K."/>
        </authorList>
    </citation>
    <scope>NUCLEOTIDE SEQUENCE [LARGE SCALE GENOMIC DNA]</scope>
</reference>
<dbReference type="Proteomes" id="UP000499080">
    <property type="component" value="Unassembled WGS sequence"/>
</dbReference>
<accession>A0A4Y2MWA3</accession>
<comment type="caution">
    <text evidence="2">The sequence shown here is derived from an EMBL/GenBank/DDBJ whole genome shotgun (WGS) entry which is preliminary data.</text>
</comment>
<feature type="compositionally biased region" description="Basic and acidic residues" evidence="1">
    <location>
        <begin position="80"/>
        <end position="89"/>
    </location>
</feature>
<feature type="region of interest" description="Disordered" evidence="1">
    <location>
        <begin position="34"/>
        <end position="89"/>
    </location>
</feature>
<dbReference type="EMBL" id="BGPR01007993">
    <property type="protein sequence ID" value="GBN30862.1"/>
    <property type="molecule type" value="Genomic_DNA"/>
</dbReference>
<organism evidence="2 3">
    <name type="scientific">Araneus ventricosus</name>
    <name type="common">Orbweaver spider</name>
    <name type="synonym">Epeira ventricosa</name>
    <dbReference type="NCBI Taxonomy" id="182803"/>
    <lineage>
        <taxon>Eukaryota</taxon>
        <taxon>Metazoa</taxon>
        <taxon>Ecdysozoa</taxon>
        <taxon>Arthropoda</taxon>
        <taxon>Chelicerata</taxon>
        <taxon>Arachnida</taxon>
        <taxon>Araneae</taxon>
        <taxon>Araneomorphae</taxon>
        <taxon>Entelegynae</taxon>
        <taxon>Araneoidea</taxon>
        <taxon>Araneidae</taxon>
        <taxon>Araneus</taxon>
    </lineage>
</organism>
<name>A0A4Y2MWA3_ARAVE</name>
<evidence type="ECO:0000313" key="2">
    <source>
        <dbReference type="EMBL" id="GBN30862.1"/>
    </source>
</evidence>
<dbReference type="AlphaFoldDB" id="A0A4Y2MWA3"/>
<protein>
    <submittedName>
        <fullName evidence="2">Uncharacterized protein</fullName>
    </submittedName>
</protein>
<sequence>MTKTTPELELPLKTSLSHQKEDVWPPIYDLTCNGPNRRRSSVESGFEAGTHRLRSRHLVTGPPRQSQLSEANRIFHKSKSKESVRISVL</sequence>
<evidence type="ECO:0000313" key="3">
    <source>
        <dbReference type="Proteomes" id="UP000499080"/>
    </source>
</evidence>
<gene>
    <name evidence="2" type="ORF">AVEN_205321_1</name>
</gene>
<keyword evidence="3" id="KW-1185">Reference proteome</keyword>